<feature type="compositionally biased region" description="Polar residues" evidence="1">
    <location>
        <begin position="1"/>
        <end position="13"/>
    </location>
</feature>
<keyword evidence="3" id="KW-1185">Reference proteome</keyword>
<evidence type="ECO:0000256" key="1">
    <source>
        <dbReference type="SAM" id="MobiDB-lite"/>
    </source>
</evidence>
<sequence length="113" mass="12024">MWQPTFVGSSITTRGGDGKVHGHMLPVASTELGELVLGAGQADAEPFDFAEPAFTSGLGNAGDEVVADLLQSEALGRVRPQERTSDTCMLMNTRSGVEKARSQVPMDTLRFSK</sequence>
<organism evidence="2 3">
    <name type="scientific">Nonomuraea mangrovi</name>
    <dbReference type="NCBI Taxonomy" id="2316207"/>
    <lineage>
        <taxon>Bacteria</taxon>
        <taxon>Bacillati</taxon>
        <taxon>Actinomycetota</taxon>
        <taxon>Actinomycetes</taxon>
        <taxon>Streptosporangiales</taxon>
        <taxon>Streptosporangiaceae</taxon>
        <taxon>Nonomuraea</taxon>
    </lineage>
</organism>
<comment type="caution">
    <text evidence="2">The sequence shown here is derived from an EMBL/GenBank/DDBJ whole genome shotgun (WGS) entry which is preliminary data.</text>
</comment>
<dbReference type="Proteomes" id="UP001597368">
    <property type="component" value="Unassembled WGS sequence"/>
</dbReference>
<dbReference type="RefSeq" id="WP_379577052.1">
    <property type="nucleotide sequence ID" value="NZ_JBHUFV010000051.1"/>
</dbReference>
<gene>
    <name evidence="2" type="ORF">ACFSKW_34580</name>
</gene>
<protein>
    <submittedName>
        <fullName evidence="2">Uncharacterized protein</fullName>
    </submittedName>
</protein>
<proteinExistence type="predicted"/>
<reference evidence="3" key="1">
    <citation type="journal article" date="2019" name="Int. J. Syst. Evol. Microbiol.">
        <title>The Global Catalogue of Microorganisms (GCM) 10K type strain sequencing project: providing services to taxonomists for standard genome sequencing and annotation.</title>
        <authorList>
            <consortium name="The Broad Institute Genomics Platform"/>
            <consortium name="The Broad Institute Genome Sequencing Center for Infectious Disease"/>
            <person name="Wu L."/>
            <person name="Ma J."/>
        </authorList>
    </citation>
    <scope>NUCLEOTIDE SEQUENCE [LARGE SCALE GENOMIC DNA]</scope>
    <source>
        <strain evidence="3">ICMP 6774ER</strain>
    </source>
</reference>
<accession>A0ABW4T6P4</accession>
<feature type="region of interest" description="Disordered" evidence="1">
    <location>
        <begin position="1"/>
        <end position="22"/>
    </location>
</feature>
<evidence type="ECO:0000313" key="3">
    <source>
        <dbReference type="Proteomes" id="UP001597368"/>
    </source>
</evidence>
<name>A0ABW4T6P4_9ACTN</name>
<dbReference type="EMBL" id="JBHUFV010000051">
    <property type="protein sequence ID" value="MFD1936612.1"/>
    <property type="molecule type" value="Genomic_DNA"/>
</dbReference>
<evidence type="ECO:0000313" key="2">
    <source>
        <dbReference type="EMBL" id="MFD1936612.1"/>
    </source>
</evidence>